<evidence type="ECO:0000313" key="6">
    <source>
        <dbReference type="EMBL" id="PXF29493.1"/>
    </source>
</evidence>
<dbReference type="SMART" id="SM00420">
    <property type="entry name" value="HTH_DEOR"/>
    <property type="match status" value="1"/>
</dbReference>
<keyword evidence="1" id="KW-0678">Repressor</keyword>
<organism evidence="6 7">
    <name type="scientific">Pokkaliibacter plantistimulans</name>
    <dbReference type="NCBI Taxonomy" id="1635171"/>
    <lineage>
        <taxon>Bacteria</taxon>
        <taxon>Pseudomonadati</taxon>
        <taxon>Pseudomonadota</taxon>
        <taxon>Gammaproteobacteria</taxon>
        <taxon>Oceanospirillales</taxon>
        <taxon>Balneatrichaceae</taxon>
        <taxon>Pokkaliibacter</taxon>
    </lineage>
</organism>
<keyword evidence="4" id="KW-0804">Transcription</keyword>
<evidence type="ECO:0000256" key="3">
    <source>
        <dbReference type="ARBA" id="ARBA00023125"/>
    </source>
</evidence>
<dbReference type="InterPro" id="IPR036390">
    <property type="entry name" value="WH_DNA-bd_sf"/>
</dbReference>
<dbReference type="InterPro" id="IPR037171">
    <property type="entry name" value="NagB/RpiA_transferase-like"/>
</dbReference>
<dbReference type="SUPFAM" id="SSF100950">
    <property type="entry name" value="NagB/RpiA/CoA transferase-like"/>
    <property type="match status" value="1"/>
</dbReference>
<dbReference type="SMART" id="SM01134">
    <property type="entry name" value="DeoRC"/>
    <property type="match status" value="1"/>
</dbReference>
<dbReference type="PROSITE" id="PS00894">
    <property type="entry name" value="HTH_DEOR_1"/>
    <property type="match status" value="1"/>
</dbReference>
<dbReference type="InterPro" id="IPR001034">
    <property type="entry name" value="DeoR_HTH"/>
</dbReference>
<dbReference type="PRINTS" id="PR00037">
    <property type="entry name" value="HTHLACR"/>
</dbReference>
<dbReference type="InterPro" id="IPR036388">
    <property type="entry name" value="WH-like_DNA-bd_sf"/>
</dbReference>
<dbReference type="SUPFAM" id="SSF46785">
    <property type="entry name" value="Winged helix' DNA-binding domain"/>
    <property type="match status" value="1"/>
</dbReference>
<dbReference type="PROSITE" id="PS51000">
    <property type="entry name" value="HTH_DEOR_2"/>
    <property type="match status" value="1"/>
</dbReference>
<gene>
    <name evidence="6" type="ORF">WH50_20325</name>
</gene>
<sequence>MSQHRRQDEILALVQQQGFVTIDELVRLFNVTPQTIRRDLNQLADAQRIRRHHGGAAWESSTVNTAYATRKIMNHPEKELIARTVAAHIPDGASVFINIGTTTETVAHALLNHKDLRIVTNNIHVASILSAKEDFSVIIAGGEVRTRDGGIVGEATRDFINQFRMDYGIIGISGIAEDGSLLDFDYREVRIAQSIIQNSQHVFLAADSSKFGRNAMVRLGNLSQVSALFTDAAPPKHIQELLNQHQVELYVTDVKPA</sequence>
<comment type="caution">
    <text evidence="6">The sequence shown here is derived from an EMBL/GenBank/DDBJ whole genome shotgun (WGS) entry which is preliminary data.</text>
</comment>
<name>A0ABX5LVK7_9GAMM</name>
<keyword evidence="3" id="KW-0238">DNA-binding</keyword>
<evidence type="ECO:0000259" key="5">
    <source>
        <dbReference type="PROSITE" id="PS51000"/>
    </source>
</evidence>
<dbReference type="InterPro" id="IPR018356">
    <property type="entry name" value="Tscrpt_reg_HTH_DeoR_CS"/>
</dbReference>
<dbReference type="Gene3D" id="3.30.750.70">
    <property type="entry name" value="4-hydroxybutyrate coenzyme like domains"/>
    <property type="match status" value="1"/>
</dbReference>
<evidence type="ECO:0000256" key="4">
    <source>
        <dbReference type="ARBA" id="ARBA00023163"/>
    </source>
</evidence>
<dbReference type="PANTHER" id="PTHR30363:SF4">
    <property type="entry name" value="GLYCEROL-3-PHOSPHATE REGULON REPRESSOR"/>
    <property type="match status" value="1"/>
</dbReference>
<dbReference type="RefSeq" id="WP_110189126.1">
    <property type="nucleotide sequence ID" value="NZ_CP177354.1"/>
</dbReference>
<proteinExistence type="predicted"/>
<dbReference type="NCBIfam" id="NF008154">
    <property type="entry name" value="PRK10906.1"/>
    <property type="match status" value="1"/>
</dbReference>
<evidence type="ECO:0000256" key="1">
    <source>
        <dbReference type="ARBA" id="ARBA00022491"/>
    </source>
</evidence>
<dbReference type="Proteomes" id="UP000248090">
    <property type="component" value="Unassembled WGS sequence"/>
</dbReference>
<reference evidence="6 7" key="1">
    <citation type="submission" date="2015-03" db="EMBL/GenBank/DDBJ databases">
        <authorList>
            <person name="Krishnan R."/>
            <person name="Midha S."/>
            <person name="Patil P.B."/>
            <person name="Rameshkumar N."/>
        </authorList>
    </citation>
    <scope>NUCLEOTIDE SEQUENCE [LARGE SCALE GENOMIC DNA]</scope>
    <source>
        <strain evidence="6 7">L1E11</strain>
    </source>
</reference>
<accession>A0ABX5LVK7</accession>
<evidence type="ECO:0000313" key="7">
    <source>
        <dbReference type="Proteomes" id="UP000248090"/>
    </source>
</evidence>
<keyword evidence="7" id="KW-1185">Reference proteome</keyword>
<dbReference type="InterPro" id="IPR050313">
    <property type="entry name" value="Carb_Metab_HTH_regulators"/>
</dbReference>
<dbReference type="EMBL" id="LAPT01000109">
    <property type="protein sequence ID" value="PXF29493.1"/>
    <property type="molecule type" value="Genomic_DNA"/>
</dbReference>
<dbReference type="Gene3D" id="1.10.10.10">
    <property type="entry name" value="Winged helix-like DNA-binding domain superfamily/Winged helix DNA-binding domain"/>
    <property type="match status" value="1"/>
</dbReference>
<dbReference type="Pfam" id="PF08220">
    <property type="entry name" value="HTH_DeoR"/>
    <property type="match status" value="1"/>
</dbReference>
<dbReference type="InterPro" id="IPR014036">
    <property type="entry name" value="DeoR-like_C"/>
</dbReference>
<keyword evidence="2" id="KW-0805">Transcription regulation</keyword>
<protein>
    <recommendedName>
        <fullName evidence="5">HTH deoR-type domain-containing protein</fullName>
    </recommendedName>
</protein>
<dbReference type="Pfam" id="PF00455">
    <property type="entry name" value="DeoRC"/>
    <property type="match status" value="1"/>
</dbReference>
<feature type="domain" description="HTH deoR-type" evidence="5">
    <location>
        <begin position="3"/>
        <end position="58"/>
    </location>
</feature>
<evidence type="ECO:0000256" key="2">
    <source>
        <dbReference type="ARBA" id="ARBA00023015"/>
    </source>
</evidence>
<dbReference type="PANTHER" id="PTHR30363">
    <property type="entry name" value="HTH-TYPE TRANSCRIPTIONAL REGULATOR SRLR-RELATED"/>
    <property type="match status" value="1"/>
</dbReference>